<dbReference type="InterPro" id="IPR007110">
    <property type="entry name" value="Ig-like_dom"/>
</dbReference>
<feature type="domain" description="Ig-like" evidence="1">
    <location>
        <begin position="49"/>
        <end position="140"/>
    </location>
</feature>
<dbReference type="SMART" id="SM00409">
    <property type="entry name" value="IG"/>
    <property type="match status" value="2"/>
</dbReference>
<proteinExistence type="predicted"/>
<evidence type="ECO:0000313" key="3">
    <source>
        <dbReference type="Proteomes" id="UP001162483"/>
    </source>
</evidence>
<dbReference type="Proteomes" id="UP001162483">
    <property type="component" value="Unassembled WGS sequence"/>
</dbReference>
<reference evidence="2" key="1">
    <citation type="submission" date="2023-05" db="EMBL/GenBank/DDBJ databases">
        <authorList>
            <person name="Stuckert A."/>
        </authorList>
    </citation>
    <scope>NUCLEOTIDE SEQUENCE</scope>
</reference>
<dbReference type="InterPro" id="IPR013098">
    <property type="entry name" value="Ig_I-set"/>
</dbReference>
<dbReference type="InterPro" id="IPR013783">
    <property type="entry name" value="Ig-like_fold"/>
</dbReference>
<dbReference type="PANTHER" id="PTHR47633:SF13">
    <property type="entry name" value="MYOPALLADIN"/>
    <property type="match status" value="1"/>
</dbReference>
<dbReference type="EMBL" id="CATNWA010008786">
    <property type="protein sequence ID" value="CAI9556849.1"/>
    <property type="molecule type" value="Genomic_DNA"/>
</dbReference>
<evidence type="ECO:0000313" key="2">
    <source>
        <dbReference type="EMBL" id="CAI9556849.1"/>
    </source>
</evidence>
<dbReference type="PANTHER" id="PTHR47633">
    <property type="entry name" value="IMMUNOGLOBULIN"/>
    <property type="match status" value="1"/>
</dbReference>
<keyword evidence="3" id="KW-1185">Reference proteome</keyword>
<dbReference type="SMART" id="SM00408">
    <property type="entry name" value="IGc2"/>
    <property type="match status" value="2"/>
</dbReference>
<sequence length="235" mass="24982">ENISYSFVNNIATLNFASAKPENTGKYTCQIKNEAGAQECFASLSVLEPAIIVEKPQPTKVTAGDSCTLECTVGGTPEFITTWFKDGTELTSDEKYKVSFFGKVASLKILSTGTDDSGEYVFEVKNNVGKSSCTAIVDVSDRIIPPSFTRKLKETYGLLGSTTSMECKVSGSPPISVSWSFNGSEIVSGDKYQTTLTDNTCTLKVSGLAPADAGKYACHATNIAGSDECSAVFVC</sequence>
<evidence type="ECO:0000259" key="1">
    <source>
        <dbReference type="PROSITE" id="PS50835"/>
    </source>
</evidence>
<gene>
    <name evidence="2" type="ORF">SPARVUS_LOCUS4591835</name>
</gene>
<dbReference type="Gene3D" id="2.60.40.10">
    <property type="entry name" value="Immunoglobulins"/>
    <property type="match status" value="3"/>
</dbReference>
<accession>A0ABN9CAU4</accession>
<protein>
    <recommendedName>
        <fullName evidence="1">Ig-like domain-containing protein</fullName>
    </recommendedName>
</protein>
<dbReference type="InterPro" id="IPR003598">
    <property type="entry name" value="Ig_sub2"/>
</dbReference>
<organism evidence="2 3">
    <name type="scientific">Staurois parvus</name>
    <dbReference type="NCBI Taxonomy" id="386267"/>
    <lineage>
        <taxon>Eukaryota</taxon>
        <taxon>Metazoa</taxon>
        <taxon>Chordata</taxon>
        <taxon>Craniata</taxon>
        <taxon>Vertebrata</taxon>
        <taxon>Euteleostomi</taxon>
        <taxon>Amphibia</taxon>
        <taxon>Batrachia</taxon>
        <taxon>Anura</taxon>
        <taxon>Neobatrachia</taxon>
        <taxon>Ranoidea</taxon>
        <taxon>Ranidae</taxon>
        <taxon>Staurois</taxon>
    </lineage>
</organism>
<name>A0ABN9CAU4_9NEOB</name>
<feature type="non-terminal residue" evidence="2">
    <location>
        <position position="1"/>
    </location>
</feature>
<dbReference type="SUPFAM" id="SSF48726">
    <property type="entry name" value="Immunoglobulin"/>
    <property type="match status" value="3"/>
</dbReference>
<comment type="caution">
    <text evidence="2">The sequence shown here is derived from an EMBL/GenBank/DDBJ whole genome shotgun (WGS) entry which is preliminary data.</text>
</comment>
<dbReference type="PROSITE" id="PS50835">
    <property type="entry name" value="IG_LIKE"/>
    <property type="match status" value="2"/>
</dbReference>
<dbReference type="InterPro" id="IPR003599">
    <property type="entry name" value="Ig_sub"/>
</dbReference>
<dbReference type="Pfam" id="PF07679">
    <property type="entry name" value="I-set"/>
    <property type="match status" value="3"/>
</dbReference>
<feature type="domain" description="Ig-like" evidence="1">
    <location>
        <begin position="146"/>
        <end position="230"/>
    </location>
</feature>
<dbReference type="InterPro" id="IPR036179">
    <property type="entry name" value="Ig-like_dom_sf"/>
</dbReference>